<dbReference type="RefSeq" id="WP_394316334.1">
    <property type="nucleotide sequence ID" value="NZ_JBHMQV010000001.1"/>
</dbReference>
<feature type="active site" evidence="5">
    <location>
        <position position="257"/>
    </location>
</feature>
<comment type="catalytic activity">
    <reaction evidence="4">
        <text>an aldehyde + NAD(+) + H2O = a carboxylate + NADH + 2 H(+)</text>
        <dbReference type="Rhea" id="RHEA:16185"/>
        <dbReference type="ChEBI" id="CHEBI:15377"/>
        <dbReference type="ChEBI" id="CHEBI:15378"/>
        <dbReference type="ChEBI" id="CHEBI:17478"/>
        <dbReference type="ChEBI" id="CHEBI:29067"/>
        <dbReference type="ChEBI" id="CHEBI:57540"/>
        <dbReference type="ChEBI" id="CHEBI:57945"/>
        <dbReference type="EC" id="1.2.1.3"/>
    </reaction>
</comment>
<evidence type="ECO:0000256" key="4">
    <source>
        <dbReference type="ARBA" id="ARBA00049194"/>
    </source>
</evidence>
<evidence type="ECO:0000313" key="8">
    <source>
        <dbReference type="EMBL" id="MFC0842485.1"/>
    </source>
</evidence>
<evidence type="ECO:0000313" key="9">
    <source>
        <dbReference type="Proteomes" id="UP001589887"/>
    </source>
</evidence>
<dbReference type="PROSITE" id="PS00687">
    <property type="entry name" value="ALDEHYDE_DEHYDR_GLU"/>
    <property type="match status" value="1"/>
</dbReference>
<gene>
    <name evidence="8" type="ORF">ACFH04_01870</name>
</gene>
<dbReference type="EMBL" id="JBHMQV010000001">
    <property type="protein sequence ID" value="MFC0842485.1"/>
    <property type="molecule type" value="Genomic_DNA"/>
</dbReference>
<dbReference type="PROSITE" id="PS00070">
    <property type="entry name" value="ALDEHYDE_DEHYDR_CYS"/>
    <property type="match status" value="1"/>
</dbReference>
<dbReference type="InterPro" id="IPR016163">
    <property type="entry name" value="Ald_DH_C"/>
</dbReference>
<protein>
    <recommendedName>
        <fullName evidence="3">aldehyde dehydrogenase (NAD(+))</fullName>
        <ecNumber evidence="3">1.2.1.3</ecNumber>
    </recommendedName>
</protein>
<evidence type="ECO:0000256" key="6">
    <source>
        <dbReference type="RuleBase" id="RU003345"/>
    </source>
</evidence>
<dbReference type="EC" id="1.2.1.3" evidence="3"/>
<dbReference type="Gene3D" id="3.40.605.10">
    <property type="entry name" value="Aldehyde Dehydrogenase, Chain A, domain 1"/>
    <property type="match status" value="1"/>
</dbReference>
<comment type="caution">
    <text evidence="8">The sequence shown here is derived from an EMBL/GenBank/DDBJ whole genome shotgun (WGS) entry which is preliminary data.</text>
</comment>
<dbReference type="PANTHER" id="PTHR42804">
    <property type="entry name" value="ALDEHYDE DEHYDROGENASE"/>
    <property type="match status" value="1"/>
</dbReference>
<evidence type="ECO:0000256" key="5">
    <source>
        <dbReference type="PROSITE-ProRule" id="PRU10007"/>
    </source>
</evidence>
<dbReference type="InterPro" id="IPR016161">
    <property type="entry name" value="Ald_DH/histidinol_DH"/>
</dbReference>
<proteinExistence type="inferred from homology"/>
<evidence type="ECO:0000256" key="1">
    <source>
        <dbReference type="ARBA" id="ARBA00009986"/>
    </source>
</evidence>
<dbReference type="InterPro" id="IPR015590">
    <property type="entry name" value="Aldehyde_DH_dom"/>
</dbReference>
<name>A0ABV6T9M6_9ACTN</name>
<dbReference type="InterPro" id="IPR016162">
    <property type="entry name" value="Ald_DH_N"/>
</dbReference>
<keyword evidence="2 6" id="KW-0560">Oxidoreductase</keyword>
<dbReference type="PANTHER" id="PTHR42804:SF1">
    <property type="entry name" value="ALDEHYDE DEHYDROGENASE-RELATED"/>
    <property type="match status" value="1"/>
</dbReference>
<keyword evidence="9" id="KW-1185">Reference proteome</keyword>
<dbReference type="Pfam" id="PF00171">
    <property type="entry name" value="Aldedh"/>
    <property type="match status" value="1"/>
</dbReference>
<evidence type="ECO:0000259" key="7">
    <source>
        <dbReference type="Pfam" id="PF00171"/>
    </source>
</evidence>
<dbReference type="InterPro" id="IPR016160">
    <property type="entry name" value="Ald_DH_CS_CYS"/>
</dbReference>
<feature type="domain" description="Aldehyde dehydrogenase" evidence="7">
    <location>
        <begin position="25"/>
        <end position="481"/>
    </location>
</feature>
<evidence type="ECO:0000256" key="3">
    <source>
        <dbReference type="ARBA" id="ARBA00024226"/>
    </source>
</evidence>
<dbReference type="InterPro" id="IPR029510">
    <property type="entry name" value="Ald_DH_CS_GLU"/>
</dbReference>
<reference evidence="8 9" key="1">
    <citation type="submission" date="2024-09" db="EMBL/GenBank/DDBJ databases">
        <authorList>
            <person name="Sun Q."/>
            <person name="Mori K."/>
        </authorList>
    </citation>
    <scope>NUCLEOTIDE SEQUENCE [LARGE SCALE GENOMIC DNA]</scope>
    <source>
        <strain evidence="8 9">JCM 4557</strain>
    </source>
</reference>
<dbReference type="Proteomes" id="UP001589887">
    <property type="component" value="Unassembled WGS sequence"/>
</dbReference>
<evidence type="ECO:0000256" key="2">
    <source>
        <dbReference type="ARBA" id="ARBA00023002"/>
    </source>
</evidence>
<dbReference type="Gene3D" id="3.40.309.10">
    <property type="entry name" value="Aldehyde Dehydrogenase, Chain A, domain 2"/>
    <property type="match status" value="1"/>
</dbReference>
<accession>A0ABV6T9M6</accession>
<organism evidence="8 9">
    <name type="scientific">Streptomyces noboritoensis</name>
    <dbReference type="NCBI Taxonomy" id="67337"/>
    <lineage>
        <taxon>Bacteria</taxon>
        <taxon>Bacillati</taxon>
        <taxon>Actinomycetota</taxon>
        <taxon>Actinomycetes</taxon>
        <taxon>Kitasatosporales</taxon>
        <taxon>Streptomycetaceae</taxon>
        <taxon>Streptomyces</taxon>
    </lineage>
</organism>
<sequence length="484" mass="51023">MTTPIRPSGRGNGMHHRHIYLDGTWTAATSSAVIDVVEPATEKVIGSVPDGTRQDVDAAVDAARRAFAGWAALAAPRRAAYLREVAEAIERRGPELAELVTREVGTPIGFARIAQVGLAALAFRTAAEVGEAFTYEHRQARSLLIREPFGVVGAITPWNYPLYQVAAKAAYALAAGNTVVLKPSETAPLSVFALTEIMDEVGLPAGVFNLVSGTGPVVGQALAAHPDVDVISFTGSTEVGKTVSRTAAGTVKRVGLELGGKSPTVLLPDAEVGEVVPRAVAAAFVNNGQTCCALTRLVVPRSRKEEVERAAAKAAGATRLGDPLLPGTQLGPLACAGQRDRVRRHIQRALEQGATLVTGGAEPPEDQPYGYYVRPTVLSDVTTAMDIQHEEVFGPVLVIECYDDEDEAVALANATPYGLAAAVWSADRDRAVAVARRIRAGQVEVNGGGFNPRAPFGGYKQSGNGREHGVFGLEEFLEVKSLQL</sequence>
<dbReference type="CDD" id="cd07138">
    <property type="entry name" value="ALDH_CddD_SSP0762"/>
    <property type="match status" value="1"/>
</dbReference>
<comment type="similarity">
    <text evidence="1 6">Belongs to the aldehyde dehydrogenase family.</text>
</comment>
<dbReference type="SUPFAM" id="SSF53720">
    <property type="entry name" value="ALDH-like"/>
    <property type="match status" value="1"/>
</dbReference>